<comment type="catalytic activity">
    <reaction evidence="10">
        <text>an acyl phosphate + sn-glycerol 3-phosphate = a 1-acyl-sn-glycero-3-phosphate + phosphate</text>
        <dbReference type="Rhea" id="RHEA:34075"/>
        <dbReference type="ChEBI" id="CHEBI:43474"/>
        <dbReference type="ChEBI" id="CHEBI:57597"/>
        <dbReference type="ChEBI" id="CHEBI:57970"/>
        <dbReference type="ChEBI" id="CHEBI:59918"/>
        <dbReference type="EC" id="2.3.1.275"/>
    </reaction>
</comment>
<evidence type="ECO:0000256" key="7">
    <source>
        <dbReference type="ARBA" id="ARBA00023136"/>
    </source>
</evidence>
<dbReference type="HAMAP" id="MF_01043">
    <property type="entry name" value="PlsY"/>
    <property type="match status" value="1"/>
</dbReference>
<feature type="region of interest" description="Disordered" evidence="11">
    <location>
        <begin position="206"/>
        <end position="230"/>
    </location>
</feature>
<evidence type="ECO:0000256" key="10">
    <source>
        <dbReference type="HAMAP-Rule" id="MF_01043"/>
    </source>
</evidence>
<evidence type="ECO:0000256" key="6">
    <source>
        <dbReference type="ARBA" id="ARBA00023098"/>
    </source>
</evidence>
<comment type="function">
    <text evidence="10">Catalyzes the transfer of an acyl group from acyl-phosphate (acyl-PO(4)) to glycerol-3-phosphate (G3P) to form lysophosphatidic acid (LPA). This enzyme utilizes acyl-phosphate as fatty acyl donor, but not acyl-CoA or acyl-ACP.</text>
</comment>
<name>A0A517ZXI3_9PLAN</name>
<dbReference type="Pfam" id="PF02660">
    <property type="entry name" value="G3P_acyltransf"/>
    <property type="match status" value="1"/>
</dbReference>
<dbReference type="NCBIfam" id="TIGR00023">
    <property type="entry name" value="glycerol-3-phosphate 1-O-acyltransferase PlsY"/>
    <property type="match status" value="1"/>
</dbReference>
<dbReference type="KEGG" id="sdyn:Mal52_56830"/>
<keyword evidence="13" id="KW-1185">Reference proteome</keyword>
<feature type="transmembrane region" description="Helical" evidence="10">
    <location>
        <begin position="92"/>
        <end position="110"/>
    </location>
</feature>
<dbReference type="Proteomes" id="UP000319383">
    <property type="component" value="Chromosome"/>
</dbReference>
<gene>
    <name evidence="10 12" type="primary">plsY</name>
    <name evidence="12" type="ORF">Mal52_56830</name>
</gene>
<evidence type="ECO:0000256" key="2">
    <source>
        <dbReference type="ARBA" id="ARBA00022516"/>
    </source>
</evidence>
<reference evidence="12 13" key="1">
    <citation type="submission" date="2019-02" db="EMBL/GenBank/DDBJ databases">
        <title>Deep-cultivation of Planctomycetes and their phenomic and genomic characterization uncovers novel biology.</title>
        <authorList>
            <person name="Wiegand S."/>
            <person name="Jogler M."/>
            <person name="Boedeker C."/>
            <person name="Pinto D."/>
            <person name="Vollmers J."/>
            <person name="Rivas-Marin E."/>
            <person name="Kohn T."/>
            <person name="Peeters S.H."/>
            <person name="Heuer A."/>
            <person name="Rast P."/>
            <person name="Oberbeckmann S."/>
            <person name="Bunk B."/>
            <person name="Jeske O."/>
            <person name="Meyerdierks A."/>
            <person name="Storesund J.E."/>
            <person name="Kallscheuer N."/>
            <person name="Luecker S."/>
            <person name="Lage O.M."/>
            <person name="Pohl T."/>
            <person name="Merkel B.J."/>
            <person name="Hornburger P."/>
            <person name="Mueller R.-W."/>
            <person name="Bruemmer F."/>
            <person name="Labrenz M."/>
            <person name="Spormann A.M."/>
            <person name="Op den Camp H."/>
            <person name="Overmann J."/>
            <person name="Amann R."/>
            <person name="Jetten M.S.M."/>
            <person name="Mascher T."/>
            <person name="Medema M.H."/>
            <person name="Devos D.P."/>
            <person name="Kaster A.-K."/>
            <person name="Ovreas L."/>
            <person name="Rohde M."/>
            <person name="Galperin M.Y."/>
            <person name="Jogler C."/>
        </authorList>
    </citation>
    <scope>NUCLEOTIDE SEQUENCE [LARGE SCALE GENOMIC DNA]</scope>
    <source>
        <strain evidence="12 13">Mal52</strain>
    </source>
</reference>
<feature type="transmembrane region" description="Helical" evidence="10">
    <location>
        <begin position="7"/>
        <end position="26"/>
    </location>
</feature>
<keyword evidence="8 10" id="KW-0594">Phospholipid biosynthesis</keyword>
<keyword evidence="5 10" id="KW-1133">Transmembrane helix</keyword>
<evidence type="ECO:0000256" key="5">
    <source>
        <dbReference type="ARBA" id="ARBA00022989"/>
    </source>
</evidence>
<keyword evidence="6 10" id="KW-0443">Lipid metabolism</keyword>
<evidence type="ECO:0000256" key="4">
    <source>
        <dbReference type="ARBA" id="ARBA00022692"/>
    </source>
</evidence>
<protein>
    <recommendedName>
        <fullName evidence="10">Glycerol-3-phosphate acyltransferase</fullName>
    </recommendedName>
    <alternativeName>
        <fullName evidence="10">Acyl-PO4 G3P acyltransferase</fullName>
    </alternativeName>
    <alternativeName>
        <fullName evidence="10">Acyl-phosphate--glycerol-3-phosphate acyltransferase</fullName>
    </alternativeName>
    <alternativeName>
        <fullName evidence="10">G3P acyltransferase</fullName>
        <shortName evidence="10">GPAT</shortName>
        <ecNumber evidence="10">2.3.1.275</ecNumber>
    </alternativeName>
    <alternativeName>
        <fullName evidence="10">Lysophosphatidic acid synthase</fullName>
        <shortName evidence="10">LPA synthase</shortName>
    </alternativeName>
</protein>
<dbReference type="GO" id="GO:0005886">
    <property type="term" value="C:plasma membrane"/>
    <property type="evidence" value="ECO:0007669"/>
    <property type="project" value="UniProtKB-SubCell"/>
</dbReference>
<dbReference type="SMART" id="SM01207">
    <property type="entry name" value="G3P_acyltransf"/>
    <property type="match status" value="1"/>
</dbReference>
<keyword evidence="7 10" id="KW-0472">Membrane</keyword>
<dbReference type="EC" id="2.3.1.275" evidence="10"/>
<evidence type="ECO:0000256" key="3">
    <source>
        <dbReference type="ARBA" id="ARBA00022679"/>
    </source>
</evidence>
<dbReference type="AlphaFoldDB" id="A0A517ZXI3"/>
<accession>A0A517ZXI3</accession>
<keyword evidence="1 10" id="KW-1003">Cell membrane</keyword>
<evidence type="ECO:0000256" key="9">
    <source>
        <dbReference type="ARBA" id="ARBA00023264"/>
    </source>
</evidence>
<evidence type="ECO:0000313" key="12">
    <source>
        <dbReference type="EMBL" id="QDU47155.1"/>
    </source>
</evidence>
<keyword evidence="3 10" id="KW-0808">Transferase</keyword>
<feature type="transmembrane region" description="Helical" evidence="10">
    <location>
        <begin position="174"/>
        <end position="190"/>
    </location>
</feature>
<keyword evidence="12" id="KW-0012">Acyltransferase</keyword>
<evidence type="ECO:0000256" key="8">
    <source>
        <dbReference type="ARBA" id="ARBA00023209"/>
    </source>
</evidence>
<evidence type="ECO:0000313" key="13">
    <source>
        <dbReference type="Proteomes" id="UP000319383"/>
    </source>
</evidence>
<dbReference type="GO" id="GO:0008654">
    <property type="term" value="P:phospholipid biosynthetic process"/>
    <property type="evidence" value="ECO:0007669"/>
    <property type="project" value="UniProtKB-UniRule"/>
</dbReference>
<dbReference type="InterPro" id="IPR003811">
    <property type="entry name" value="G3P_acylTferase_PlsY"/>
</dbReference>
<dbReference type="GO" id="GO:0043772">
    <property type="term" value="F:acyl-phosphate glycerol-3-phosphate acyltransferase activity"/>
    <property type="evidence" value="ECO:0007669"/>
    <property type="project" value="UniProtKB-UniRule"/>
</dbReference>
<evidence type="ECO:0000256" key="11">
    <source>
        <dbReference type="SAM" id="MobiDB-lite"/>
    </source>
</evidence>
<evidence type="ECO:0000256" key="1">
    <source>
        <dbReference type="ARBA" id="ARBA00022475"/>
    </source>
</evidence>
<sequence length="230" mass="24874">MNDATAALIVAIISYLVGAIPFGYLIPKWCKGIDIREHGSGNPGATNVLRTMGNEWGILVLCLDLLKGLLPVWLLPMWLLPSDSPAMLHLRVLAGVAAIVGHMLPVYLQFRGGKGVATALGVVIVLGGWGTPVAVATFLITFAAWRLVALSSMLAVSAFAITQLVVLYPYPSQTWSLLGFSVAAPLLIIYRHRSNIVRLWNREEERTEIGKRSSSVKNEVPTESDEDSAA</sequence>
<keyword evidence="2 10" id="KW-0444">Lipid biosynthesis</keyword>
<comment type="pathway">
    <text evidence="10">Lipid metabolism; phospholipid metabolism.</text>
</comment>
<dbReference type="OrthoDB" id="9777124at2"/>
<keyword evidence="9 10" id="KW-1208">Phospholipid metabolism</keyword>
<dbReference type="PANTHER" id="PTHR30309:SF0">
    <property type="entry name" value="GLYCEROL-3-PHOSPHATE ACYLTRANSFERASE-RELATED"/>
    <property type="match status" value="1"/>
</dbReference>
<feature type="transmembrane region" description="Helical" evidence="10">
    <location>
        <begin position="56"/>
        <end position="80"/>
    </location>
</feature>
<organism evidence="12 13">
    <name type="scientific">Symmachiella dynata</name>
    <dbReference type="NCBI Taxonomy" id="2527995"/>
    <lineage>
        <taxon>Bacteria</taxon>
        <taxon>Pseudomonadati</taxon>
        <taxon>Planctomycetota</taxon>
        <taxon>Planctomycetia</taxon>
        <taxon>Planctomycetales</taxon>
        <taxon>Planctomycetaceae</taxon>
        <taxon>Symmachiella</taxon>
    </lineage>
</organism>
<proteinExistence type="inferred from homology"/>
<dbReference type="UniPathway" id="UPA00085"/>
<dbReference type="PANTHER" id="PTHR30309">
    <property type="entry name" value="INNER MEMBRANE PROTEIN YGIH"/>
    <property type="match status" value="1"/>
</dbReference>
<dbReference type="RefSeq" id="WP_145379857.1">
    <property type="nucleotide sequence ID" value="NZ_CAXBED010000358.1"/>
</dbReference>
<comment type="subunit">
    <text evidence="10">Probably interacts with PlsX.</text>
</comment>
<comment type="similarity">
    <text evidence="10">Belongs to the PlsY family.</text>
</comment>
<keyword evidence="4 10" id="KW-0812">Transmembrane</keyword>
<feature type="transmembrane region" description="Helical" evidence="10">
    <location>
        <begin position="116"/>
        <end position="140"/>
    </location>
</feature>
<dbReference type="EMBL" id="CP036276">
    <property type="protein sequence ID" value="QDU47155.1"/>
    <property type="molecule type" value="Genomic_DNA"/>
</dbReference>
<comment type="subcellular location">
    <subcellularLocation>
        <location evidence="10">Cell membrane</location>
        <topology evidence="10">Multi-pass membrane protein</topology>
    </subcellularLocation>
</comment>